<accession>N9E6K8</accession>
<proteinExistence type="predicted"/>
<protein>
    <submittedName>
        <fullName evidence="1">Uncharacterized protein</fullName>
    </submittedName>
</protein>
<dbReference type="PATRIC" id="fig|1217649.3.peg.1115"/>
<reference evidence="1 2" key="1">
    <citation type="submission" date="2013-02" db="EMBL/GenBank/DDBJ databases">
        <title>The Genome Sequence of Acinetobacter beijerinckii ANC 3835.</title>
        <authorList>
            <consortium name="The Broad Institute Genome Sequencing Platform"/>
            <consortium name="The Broad Institute Genome Sequencing Center for Infectious Disease"/>
            <person name="Cerqueira G."/>
            <person name="Feldgarden M."/>
            <person name="Courvalin P."/>
            <person name="Perichon B."/>
            <person name="Grillot-Courvalin C."/>
            <person name="Clermont D."/>
            <person name="Rocha E."/>
            <person name="Yoon E.-J."/>
            <person name="Nemec A."/>
            <person name="Walker B."/>
            <person name="Young S.K."/>
            <person name="Zeng Q."/>
            <person name="Gargeya S."/>
            <person name="Fitzgerald M."/>
            <person name="Haas B."/>
            <person name="Abouelleil A."/>
            <person name="Alvarado L."/>
            <person name="Arachchi H.M."/>
            <person name="Berlin A.M."/>
            <person name="Chapman S.B."/>
            <person name="Dewar J."/>
            <person name="Goldberg J."/>
            <person name="Griggs A."/>
            <person name="Gujja S."/>
            <person name="Hansen M."/>
            <person name="Howarth C."/>
            <person name="Imamovic A."/>
            <person name="Larimer J."/>
            <person name="McCowan C."/>
            <person name="Murphy C."/>
            <person name="Neiman D."/>
            <person name="Pearson M."/>
            <person name="Priest M."/>
            <person name="Roberts A."/>
            <person name="Saif S."/>
            <person name="Shea T."/>
            <person name="Sisk P."/>
            <person name="Sykes S."/>
            <person name="Wortman J."/>
            <person name="Nusbaum C."/>
            <person name="Birren B."/>
        </authorList>
    </citation>
    <scope>NUCLEOTIDE SEQUENCE [LARGE SCALE GENOMIC DNA]</scope>
    <source>
        <strain evidence="1 2">ANC 3835</strain>
    </source>
</reference>
<sequence length="105" mass="12620">MKVYEMVFHKGFDESTRFFFNINNAASRKHFMKLMREDVDRELSDFKKSCVSDAKYDLLNLFQEVYSESHFHLDTMENDFIQNGKAIFFDNIFLSVEEREVLKIL</sequence>
<dbReference type="Proteomes" id="UP000018417">
    <property type="component" value="Unassembled WGS sequence"/>
</dbReference>
<evidence type="ECO:0000313" key="2">
    <source>
        <dbReference type="Proteomes" id="UP000018417"/>
    </source>
</evidence>
<gene>
    <name evidence="1" type="ORF">F934_01170</name>
</gene>
<dbReference type="RefSeq" id="WP_005053113.1">
    <property type="nucleotide sequence ID" value="NZ_KB849759.1"/>
</dbReference>
<evidence type="ECO:0000313" key="1">
    <source>
        <dbReference type="EMBL" id="ENW05812.1"/>
    </source>
</evidence>
<dbReference type="OrthoDB" id="6715862at2"/>
<name>N9E6K8_9GAMM</name>
<organism evidence="1 2">
    <name type="scientific">Acinetobacter beijerinckii ANC 3835</name>
    <dbReference type="NCBI Taxonomy" id="1217649"/>
    <lineage>
        <taxon>Bacteria</taxon>
        <taxon>Pseudomonadati</taxon>
        <taxon>Pseudomonadota</taxon>
        <taxon>Gammaproteobacteria</taxon>
        <taxon>Moraxellales</taxon>
        <taxon>Moraxellaceae</taxon>
        <taxon>Acinetobacter</taxon>
    </lineage>
</organism>
<dbReference type="EMBL" id="APQK01000010">
    <property type="protein sequence ID" value="ENW05812.1"/>
    <property type="molecule type" value="Genomic_DNA"/>
</dbReference>
<comment type="caution">
    <text evidence="1">The sequence shown here is derived from an EMBL/GenBank/DDBJ whole genome shotgun (WGS) entry which is preliminary data.</text>
</comment>
<dbReference type="AlphaFoldDB" id="N9E6K8"/>
<dbReference type="HOGENOM" id="CLU_2178112_0_0_6"/>